<evidence type="ECO:0000259" key="6">
    <source>
        <dbReference type="Pfam" id="PF14378"/>
    </source>
</evidence>
<proteinExistence type="predicted"/>
<reference evidence="7 8" key="1">
    <citation type="journal article" date="2012" name="Proc. Natl. Acad. Sci. U.S.A.">
        <title>Comparative genomics of Ceriporiopsis subvermispora and Phanerochaete chrysosporium provide insight into selective ligninolysis.</title>
        <authorList>
            <person name="Fernandez-Fueyo E."/>
            <person name="Ruiz-Duenas F.J."/>
            <person name="Ferreira P."/>
            <person name="Floudas D."/>
            <person name="Hibbett D.S."/>
            <person name="Canessa P."/>
            <person name="Larrondo L.F."/>
            <person name="James T.Y."/>
            <person name="Seelenfreund D."/>
            <person name="Lobos S."/>
            <person name="Polanco R."/>
            <person name="Tello M."/>
            <person name="Honda Y."/>
            <person name="Watanabe T."/>
            <person name="Watanabe T."/>
            <person name="Ryu J.S."/>
            <person name="Kubicek C.P."/>
            <person name="Schmoll M."/>
            <person name="Gaskell J."/>
            <person name="Hammel K.E."/>
            <person name="St John F.J."/>
            <person name="Vanden Wymelenberg A."/>
            <person name="Sabat G."/>
            <person name="Splinter BonDurant S."/>
            <person name="Syed K."/>
            <person name="Yadav J.S."/>
            <person name="Doddapaneni H."/>
            <person name="Subramanian V."/>
            <person name="Lavin J.L."/>
            <person name="Oguiza J.A."/>
            <person name="Perez G."/>
            <person name="Pisabarro A.G."/>
            <person name="Ramirez L."/>
            <person name="Santoyo F."/>
            <person name="Master E."/>
            <person name="Coutinho P.M."/>
            <person name="Henrissat B."/>
            <person name="Lombard V."/>
            <person name="Magnuson J.K."/>
            <person name="Kuees U."/>
            <person name="Hori C."/>
            <person name="Igarashi K."/>
            <person name="Samejima M."/>
            <person name="Held B.W."/>
            <person name="Barry K.W."/>
            <person name="LaButti K.M."/>
            <person name="Lapidus A."/>
            <person name="Lindquist E.A."/>
            <person name="Lucas S.M."/>
            <person name="Riley R."/>
            <person name="Salamov A.A."/>
            <person name="Hoffmeister D."/>
            <person name="Schwenk D."/>
            <person name="Hadar Y."/>
            <person name="Yarden O."/>
            <person name="de Vries R.P."/>
            <person name="Wiebenga A."/>
            <person name="Stenlid J."/>
            <person name="Eastwood D."/>
            <person name="Grigoriev I.V."/>
            <person name="Berka R.M."/>
            <person name="Blanchette R.A."/>
            <person name="Kersten P."/>
            <person name="Martinez A.T."/>
            <person name="Vicuna R."/>
            <person name="Cullen D."/>
        </authorList>
    </citation>
    <scope>NUCLEOTIDE SEQUENCE [LARGE SCALE GENOMIC DNA]</scope>
    <source>
        <strain evidence="7 8">B</strain>
    </source>
</reference>
<evidence type="ECO:0000256" key="5">
    <source>
        <dbReference type="SAM" id="Phobius"/>
    </source>
</evidence>
<dbReference type="InterPro" id="IPR026841">
    <property type="entry name" value="Aur1/Ipt1"/>
</dbReference>
<evidence type="ECO:0000313" key="8">
    <source>
        <dbReference type="Proteomes" id="UP000016930"/>
    </source>
</evidence>
<organism evidence="7 8">
    <name type="scientific">Ceriporiopsis subvermispora (strain B)</name>
    <name type="common">White-rot fungus</name>
    <name type="synonym">Gelatoporia subvermispora</name>
    <dbReference type="NCBI Taxonomy" id="914234"/>
    <lineage>
        <taxon>Eukaryota</taxon>
        <taxon>Fungi</taxon>
        <taxon>Dikarya</taxon>
        <taxon>Basidiomycota</taxon>
        <taxon>Agaricomycotina</taxon>
        <taxon>Agaricomycetes</taxon>
        <taxon>Polyporales</taxon>
        <taxon>Gelatoporiaceae</taxon>
        <taxon>Gelatoporia</taxon>
    </lineage>
</organism>
<keyword evidence="3 5" id="KW-1133">Transmembrane helix</keyword>
<name>M2PUG4_CERS8</name>
<dbReference type="AlphaFoldDB" id="M2PUG4"/>
<feature type="transmembrane region" description="Helical" evidence="5">
    <location>
        <begin position="241"/>
        <end position="259"/>
    </location>
</feature>
<sequence length="369" mass="42291">MPVEAQHVLEPGIVAFILFLGVWINRRRAFVKDEGDWGIEQESKFKDRKFFGYRIKSRNTARWRRTWVSRTLYRFPFLIEVWYWLLVYWTYQIGRAITAVTLQEGTVAAARLHALQLIHFEQRLGLFIEPSIQQFFLTKPAAIAVINKLYSFIHIPGTISFLAWLYYYAPTAVYESRRRTLAACNLVAFVIFTTWPCMPPRLLPGSDGFGFVDTVHVMHNSSVWTTNRFSNQLAAMPSLHFGYSFVVGITFLTTPVRSGPARALNAPLSQAKVRDLRATLLRAFFVGFGILYPSTILLAILATANHFVLDAIVGFFVVLVGFKINTILLNLLPLEDTFMYFIRAHKPEPAREGEDYYTPLEAEGYCYTA</sequence>
<feature type="transmembrane region" description="Helical" evidence="5">
    <location>
        <begin position="307"/>
        <end position="332"/>
    </location>
</feature>
<gene>
    <name evidence="7" type="ORF">CERSUDRAFT_110973</name>
</gene>
<keyword evidence="2 5" id="KW-0812">Transmembrane</keyword>
<dbReference type="HOGENOM" id="CLU_035756_0_0_1"/>
<protein>
    <recommendedName>
        <fullName evidence="6">Inositolphosphotransferase Aur1/Ipt1 domain-containing protein</fullName>
    </recommendedName>
</protein>
<comment type="subcellular location">
    <subcellularLocation>
        <location evidence="1">Membrane</location>
        <topology evidence="1">Multi-pass membrane protein</topology>
    </subcellularLocation>
</comment>
<evidence type="ECO:0000256" key="2">
    <source>
        <dbReference type="ARBA" id="ARBA00022692"/>
    </source>
</evidence>
<feature type="transmembrane region" description="Helical" evidence="5">
    <location>
        <begin position="72"/>
        <end position="91"/>
    </location>
</feature>
<dbReference type="EMBL" id="KB445792">
    <property type="protein sequence ID" value="EMD40374.1"/>
    <property type="molecule type" value="Genomic_DNA"/>
</dbReference>
<keyword evidence="4 5" id="KW-0472">Membrane</keyword>
<keyword evidence="8" id="KW-1185">Reference proteome</keyword>
<feature type="transmembrane region" description="Helical" evidence="5">
    <location>
        <begin position="6"/>
        <end position="24"/>
    </location>
</feature>
<accession>M2PUG4</accession>
<dbReference type="Proteomes" id="UP000016930">
    <property type="component" value="Unassembled WGS sequence"/>
</dbReference>
<evidence type="ECO:0000256" key="1">
    <source>
        <dbReference type="ARBA" id="ARBA00004141"/>
    </source>
</evidence>
<dbReference type="CDD" id="cd03386">
    <property type="entry name" value="PAP2_Aur1_like"/>
    <property type="match status" value="1"/>
</dbReference>
<evidence type="ECO:0000313" key="7">
    <source>
        <dbReference type="EMBL" id="EMD40374.1"/>
    </source>
</evidence>
<dbReference type="InterPro" id="IPR052185">
    <property type="entry name" value="IPC_Synthase-Related"/>
</dbReference>
<evidence type="ECO:0000256" key="4">
    <source>
        <dbReference type="ARBA" id="ARBA00023136"/>
    </source>
</evidence>
<dbReference type="PANTHER" id="PTHR31310:SF7">
    <property type="entry name" value="PA-PHOSPHATASE RELATED-FAMILY PROTEIN DDB_G0268928"/>
    <property type="match status" value="1"/>
</dbReference>
<evidence type="ECO:0000256" key="3">
    <source>
        <dbReference type="ARBA" id="ARBA00022989"/>
    </source>
</evidence>
<dbReference type="OrthoDB" id="2566866at2759"/>
<feature type="domain" description="Inositolphosphotransferase Aur1/Ipt1" evidence="6">
    <location>
        <begin position="284"/>
        <end position="323"/>
    </location>
</feature>
<feature type="transmembrane region" description="Helical" evidence="5">
    <location>
        <begin position="280"/>
        <end position="301"/>
    </location>
</feature>
<feature type="transmembrane region" description="Helical" evidence="5">
    <location>
        <begin position="180"/>
        <end position="198"/>
    </location>
</feature>
<dbReference type="GO" id="GO:0016020">
    <property type="term" value="C:membrane"/>
    <property type="evidence" value="ECO:0007669"/>
    <property type="project" value="UniProtKB-SubCell"/>
</dbReference>
<dbReference type="PANTHER" id="PTHR31310">
    <property type="match status" value="1"/>
</dbReference>
<feature type="domain" description="Inositolphosphotransferase Aur1/Ipt1" evidence="6">
    <location>
        <begin position="116"/>
        <end position="252"/>
    </location>
</feature>
<feature type="transmembrane region" description="Helical" evidence="5">
    <location>
        <begin position="149"/>
        <end position="168"/>
    </location>
</feature>
<dbReference type="Pfam" id="PF14378">
    <property type="entry name" value="PAP2_3"/>
    <property type="match status" value="2"/>
</dbReference>